<evidence type="ECO:0000313" key="2">
    <source>
        <dbReference type="Proteomes" id="UP000772434"/>
    </source>
</evidence>
<comment type="caution">
    <text evidence="1">The sequence shown here is derived from an EMBL/GenBank/DDBJ whole genome shotgun (WGS) entry which is preliminary data.</text>
</comment>
<name>A0A9P5U4S1_9AGAR</name>
<reference evidence="1" key="1">
    <citation type="submission" date="2020-11" db="EMBL/GenBank/DDBJ databases">
        <authorList>
            <consortium name="DOE Joint Genome Institute"/>
            <person name="Ahrendt S."/>
            <person name="Riley R."/>
            <person name="Andreopoulos W."/>
            <person name="Labutti K."/>
            <person name="Pangilinan J."/>
            <person name="Ruiz-Duenas F.J."/>
            <person name="Barrasa J.M."/>
            <person name="Sanchez-Garcia M."/>
            <person name="Camarero S."/>
            <person name="Miyauchi S."/>
            <person name="Serrano A."/>
            <person name="Linde D."/>
            <person name="Babiker R."/>
            <person name="Drula E."/>
            <person name="Ayuso-Fernandez I."/>
            <person name="Pacheco R."/>
            <person name="Padilla G."/>
            <person name="Ferreira P."/>
            <person name="Barriuso J."/>
            <person name="Kellner H."/>
            <person name="Castanera R."/>
            <person name="Alfaro M."/>
            <person name="Ramirez L."/>
            <person name="Pisabarro A.G."/>
            <person name="Kuo A."/>
            <person name="Tritt A."/>
            <person name="Lipzen A."/>
            <person name="He G."/>
            <person name="Yan M."/>
            <person name="Ng V."/>
            <person name="Cullen D."/>
            <person name="Martin F."/>
            <person name="Rosso M.-N."/>
            <person name="Henrissat B."/>
            <person name="Hibbett D."/>
            <person name="Martinez A.T."/>
            <person name="Grigoriev I.V."/>
        </authorList>
    </citation>
    <scope>NUCLEOTIDE SEQUENCE</scope>
    <source>
        <strain evidence="1">AH 40177</strain>
    </source>
</reference>
<gene>
    <name evidence="1" type="ORF">BDP27DRAFT_1424350</name>
</gene>
<organism evidence="1 2">
    <name type="scientific">Rhodocollybia butyracea</name>
    <dbReference type="NCBI Taxonomy" id="206335"/>
    <lineage>
        <taxon>Eukaryota</taxon>
        <taxon>Fungi</taxon>
        <taxon>Dikarya</taxon>
        <taxon>Basidiomycota</taxon>
        <taxon>Agaricomycotina</taxon>
        <taxon>Agaricomycetes</taxon>
        <taxon>Agaricomycetidae</taxon>
        <taxon>Agaricales</taxon>
        <taxon>Marasmiineae</taxon>
        <taxon>Omphalotaceae</taxon>
        <taxon>Rhodocollybia</taxon>
    </lineage>
</organism>
<dbReference type="AlphaFoldDB" id="A0A9P5U4S1"/>
<dbReference type="Proteomes" id="UP000772434">
    <property type="component" value="Unassembled WGS sequence"/>
</dbReference>
<keyword evidence="2" id="KW-1185">Reference proteome</keyword>
<protein>
    <submittedName>
        <fullName evidence="1">Uncharacterized protein</fullName>
    </submittedName>
</protein>
<proteinExistence type="predicted"/>
<dbReference type="EMBL" id="JADNRY010000095">
    <property type="protein sequence ID" value="KAF9065957.1"/>
    <property type="molecule type" value="Genomic_DNA"/>
</dbReference>
<accession>A0A9P5U4S1</accession>
<sequence>MFTANIFLKFYSPSFTHVYDALPSQPCRATNELAPSEAETMLNPMGVFSSTLSAQFSWFYTSQDGHFVNTIYYPFHQDNHHPRLSPIKPIFQTCPRAALSLDYFWNSDHTPKSHPFSQTSNLGAIVVPISNNAAIREDLTFKSTELKVNYATWTRAQCNEKISARIEQFHAAAAGAATATADDDNDDVEGIGSCITYSSYMRMHTMAVYVTGCAQDDVAGEGDSEDRHVFFCTFNSLNPCLPHTLPLKQSHHPHCRIQPPRRPLFPQLL</sequence>
<evidence type="ECO:0000313" key="1">
    <source>
        <dbReference type="EMBL" id="KAF9065957.1"/>
    </source>
</evidence>